<organism evidence="14 15">
    <name type="scientific">Olea europaea subsp. europaea</name>
    <dbReference type="NCBI Taxonomy" id="158383"/>
    <lineage>
        <taxon>Eukaryota</taxon>
        <taxon>Viridiplantae</taxon>
        <taxon>Streptophyta</taxon>
        <taxon>Embryophyta</taxon>
        <taxon>Tracheophyta</taxon>
        <taxon>Spermatophyta</taxon>
        <taxon>Magnoliopsida</taxon>
        <taxon>eudicotyledons</taxon>
        <taxon>Gunneridae</taxon>
        <taxon>Pentapetalae</taxon>
        <taxon>asterids</taxon>
        <taxon>lamiids</taxon>
        <taxon>Lamiales</taxon>
        <taxon>Oleaceae</taxon>
        <taxon>Oleeae</taxon>
        <taxon>Olea</taxon>
    </lineage>
</organism>
<dbReference type="InterPro" id="IPR016679">
    <property type="entry name" value="TF_GATA_pln"/>
</dbReference>
<evidence type="ECO:0000256" key="12">
    <source>
        <dbReference type="PROSITE-ProRule" id="PRU00094"/>
    </source>
</evidence>
<keyword evidence="6 11" id="KW-0805">Transcription regulation</keyword>
<evidence type="ECO:0000256" key="1">
    <source>
        <dbReference type="ARBA" id="ARBA00004123"/>
    </source>
</evidence>
<keyword evidence="5" id="KW-0862">Zinc</keyword>
<dbReference type="PROSITE" id="PS50114">
    <property type="entry name" value="GATA_ZN_FINGER_2"/>
    <property type="match status" value="1"/>
</dbReference>
<dbReference type="InterPro" id="IPR000679">
    <property type="entry name" value="Znf_GATA"/>
</dbReference>
<dbReference type="GO" id="GO:0045893">
    <property type="term" value="P:positive regulation of DNA-templated transcription"/>
    <property type="evidence" value="ECO:0007669"/>
    <property type="project" value="InterPro"/>
</dbReference>
<dbReference type="Gramene" id="OE9A003255T1">
    <property type="protein sequence ID" value="OE9A003255C1"/>
    <property type="gene ID" value="OE9A003255"/>
</dbReference>
<dbReference type="InterPro" id="IPR051140">
    <property type="entry name" value="GATA_TF"/>
</dbReference>
<evidence type="ECO:0000256" key="2">
    <source>
        <dbReference type="ARBA" id="ARBA00005694"/>
    </source>
</evidence>
<keyword evidence="4 12" id="KW-0863">Zinc-finger</keyword>
<evidence type="ECO:0000256" key="3">
    <source>
        <dbReference type="ARBA" id="ARBA00022723"/>
    </source>
</evidence>
<evidence type="ECO:0000256" key="7">
    <source>
        <dbReference type="ARBA" id="ARBA00023125"/>
    </source>
</evidence>
<dbReference type="Gene3D" id="3.30.50.10">
    <property type="entry name" value="Erythroid Transcription Factor GATA-1, subunit A"/>
    <property type="match status" value="1"/>
</dbReference>
<evidence type="ECO:0000256" key="5">
    <source>
        <dbReference type="ARBA" id="ARBA00022833"/>
    </source>
</evidence>
<comment type="function">
    <text evidence="11">Transcriptional activator that specifically binds 5'-GATA-3' or 5'-GAT-3' motifs within gene promoters.</text>
</comment>
<dbReference type="SMART" id="SM00401">
    <property type="entry name" value="ZnF_GATA"/>
    <property type="match status" value="1"/>
</dbReference>
<comment type="caution">
    <text evidence="14">The sequence shown here is derived from an EMBL/GenBank/DDBJ whole genome shotgun (WGS) entry which is preliminary data.</text>
</comment>
<dbReference type="PANTHER" id="PTHR45658">
    <property type="entry name" value="GATA TRANSCRIPTION FACTOR"/>
    <property type="match status" value="1"/>
</dbReference>
<proteinExistence type="inferred from homology"/>
<gene>
    <name evidence="14" type="ORF">OLEA9_A003255</name>
</gene>
<dbReference type="CDD" id="cd00202">
    <property type="entry name" value="ZnF_GATA"/>
    <property type="match status" value="1"/>
</dbReference>
<accession>A0A8S0ST73</accession>
<protein>
    <recommendedName>
        <fullName evidence="11">GATA transcription factor</fullName>
    </recommendedName>
</protein>
<dbReference type="EMBL" id="CACTIH010005505">
    <property type="protein sequence ID" value="CAA2995630.1"/>
    <property type="molecule type" value="Genomic_DNA"/>
</dbReference>
<keyword evidence="10 11" id="KW-0539">Nucleus</keyword>
<dbReference type="SUPFAM" id="SSF57716">
    <property type="entry name" value="Glucocorticoid receptor-like (DNA-binding domain)"/>
    <property type="match status" value="1"/>
</dbReference>
<keyword evidence="15" id="KW-1185">Reference proteome</keyword>
<name>A0A8S0ST73_OLEEU</name>
<evidence type="ECO:0000256" key="6">
    <source>
        <dbReference type="ARBA" id="ARBA00023015"/>
    </source>
</evidence>
<feature type="domain" description="GATA-type" evidence="13">
    <location>
        <begin position="230"/>
        <end position="266"/>
    </location>
</feature>
<evidence type="ECO:0000256" key="10">
    <source>
        <dbReference type="ARBA" id="ARBA00023242"/>
    </source>
</evidence>
<evidence type="ECO:0000256" key="9">
    <source>
        <dbReference type="ARBA" id="ARBA00023163"/>
    </source>
</evidence>
<dbReference type="PROSITE" id="PS00344">
    <property type="entry name" value="GATA_ZN_FINGER_1"/>
    <property type="match status" value="1"/>
</dbReference>
<dbReference type="PANTHER" id="PTHR45658:SF124">
    <property type="entry name" value="GATA TRANSCRIPTION FACTOR 5-LIKE"/>
    <property type="match status" value="1"/>
</dbReference>
<comment type="similarity">
    <text evidence="2 11">Belongs to the type IV zinc-finger family. Class A subfamily.</text>
</comment>
<keyword evidence="8 11" id="KW-0010">Activator</keyword>
<dbReference type="Proteomes" id="UP000594638">
    <property type="component" value="Unassembled WGS sequence"/>
</dbReference>
<keyword evidence="9 11" id="KW-0804">Transcription</keyword>
<evidence type="ECO:0000256" key="11">
    <source>
        <dbReference type="PIRNR" id="PIRNR016992"/>
    </source>
</evidence>
<sequence length="336" mass="36617">MNNFAGGYAEFSSVDNVNVNNNIGNVHFTVDELLDFSREDETMTDTFFNSLAGNSNDSSIVKGVDSCNSSISGGGDGQFNGNISCRSFTDSQFSAAELCIPYDDLAELEWLSNFVEESFSSDDLHKLDFIATTTTTKTAAVAAVTDNSSSSVTTTVSSTIHSSLPPIFPSDVGVPGKARSKRSRAAPCDWSSRLLLLAPLPAPSTNNNININSNTKLLKTTSFKRREPTETPGRKCLHCASETTPQWRTGPMGPKTLCNACGVRYKSGRLVPEYRPASSPTFVSAKHSNSHRKVLELRRLKEQMGQLHIFNASNSSDDFLIDHQKVDGCDDFKKMI</sequence>
<dbReference type="Pfam" id="PF00320">
    <property type="entry name" value="GATA"/>
    <property type="match status" value="1"/>
</dbReference>
<keyword evidence="7 11" id="KW-0238">DNA-binding</keyword>
<dbReference type="GO" id="GO:0005634">
    <property type="term" value="C:nucleus"/>
    <property type="evidence" value="ECO:0007669"/>
    <property type="project" value="UniProtKB-SubCell"/>
</dbReference>
<dbReference type="GO" id="GO:0043565">
    <property type="term" value="F:sequence-specific DNA binding"/>
    <property type="evidence" value="ECO:0007669"/>
    <property type="project" value="InterPro"/>
</dbReference>
<evidence type="ECO:0000313" key="14">
    <source>
        <dbReference type="EMBL" id="CAA2995630.1"/>
    </source>
</evidence>
<comment type="subcellular location">
    <subcellularLocation>
        <location evidence="1 11">Nucleus</location>
    </subcellularLocation>
</comment>
<keyword evidence="3" id="KW-0479">Metal-binding</keyword>
<dbReference type="PIRSF" id="PIRSF016992">
    <property type="entry name" value="TF_GATA_plant"/>
    <property type="match status" value="1"/>
</dbReference>
<evidence type="ECO:0000256" key="8">
    <source>
        <dbReference type="ARBA" id="ARBA00023159"/>
    </source>
</evidence>
<dbReference type="GO" id="GO:0008270">
    <property type="term" value="F:zinc ion binding"/>
    <property type="evidence" value="ECO:0007669"/>
    <property type="project" value="UniProtKB-KW"/>
</dbReference>
<evidence type="ECO:0000313" key="15">
    <source>
        <dbReference type="Proteomes" id="UP000594638"/>
    </source>
</evidence>
<evidence type="ECO:0000256" key="4">
    <source>
        <dbReference type="ARBA" id="ARBA00022771"/>
    </source>
</evidence>
<dbReference type="GO" id="GO:0030154">
    <property type="term" value="P:cell differentiation"/>
    <property type="evidence" value="ECO:0007669"/>
    <property type="project" value="TreeGrafter"/>
</dbReference>
<dbReference type="AlphaFoldDB" id="A0A8S0ST73"/>
<reference evidence="14 15" key="1">
    <citation type="submission" date="2019-12" db="EMBL/GenBank/DDBJ databases">
        <authorList>
            <person name="Alioto T."/>
            <person name="Alioto T."/>
            <person name="Gomez Garrido J."/>
        </authorList>
    </citation>
    <scope>NUCLEOTIDE SEQUENCE [LARGE SCALE GENOMIC DNA]</scope>
</reference>
<dbReference type="OrthoDB" id="2162994at2759"/>
<evidence type="ECO:0000259" key="13">
    <source>
        <dbReference type="PROSITE" id="PS50114"/>
    </source>
</evidence>
<dbReference type="InterPro" id="IPR013088">
    <property type="entry name" value="Znf_NHR/GATA"/>
</dbReference>
<dbReference type="FunFam" id="3.30.50.10:FF:000018">
    <property type="entry name" value="GATA transcription factor"/>
    <property type="match status" value="1"/>
</dbReference>